<comment type="subcellular location">
    <subcellularLocation>
        <location evidence="1">Cell membrane</location>
        <topology evidence="1">Multi-pass membrane protein</topology>
    </subcellularLocation>
</comment>
<evidence type="ECO:0000256" key="2">
    <source>
        <dbReference type="ARBA" id="ARBA00022448"/>
    </source>
</evidence>
<evidence type="ECO:0000313" key="9">
    <source>
        <dbReference type="EMBL" id="MBM7716981.1"/>
    </source>
</evidence>
<feature type="transmembrane region" description="Helical" evidence="8">
    <location>
        <begin position="417"/>
        <end position="437"/>
    </location>
</feature>
<protein>
    <submittedName>
        <fullName evidence="9">Potassium uptake TrkH family protein</fullName>
    </submittedName>
</protein>
<feature type="transmembrane region" description="Helical" evidence="8">
    <location>
        <begin position="385"/>
        <end position="405"/>
    </location>
</feature>
<feature type="transmembrane region" description="Helical" evidence="8">
    <location>
        <begin position="198"/>
        <end position="219"/>
    </location>
</feature>
<feature type="transmembrane region" description="Helical" evidence="8">
    <location>
        <begin position="20"/>
        <end position="40"/>
    </location>
</feature>
<gene>
    <name evidence="9" type="ORF">JOC94_004005</name>
</gene>
<evidence type="ECO:0000256" key="8">
    <source>
        <dbReference type="SAM" id="Phobius"/>
    </source>
</evidence>
<feature type="transmembrane region" description="Helical" evidence="8">
    <location>
        <begin position="358"/>
        <end position="379"/>
    </location>
</feature>
<keyword evidence="5 8" id="KW-1133">Transmembrane helix</keyword>
<proteinExistence type="predicted"/>
<keyword evidence="7 8" id="KW-0472">Membrane</keyword>
<keyword evidence="10" id="KW-1185">Reference proteome</keyword>
<keyword evidence="4 8" id="KW-0812">Transmembrane</keyword>
<reference evidence="9 10" key="1">
    <citation type="submission" date="2021-01" db="EMBL/GenBank/DDBJ databases">
        <title>Genomic Encyclopedia of Type Strains, Phase IV (KMG-IV): sequencing the most valuable type-strain genomes for metagenomic binning, comparative biology and taxonomic classification.</title>
        <authorList>
            <person name="Goeker M."/>
        </authorList>
    </citation>
    <scope>NUCLEOTIDE SEQUENCE [LARGE SCALE GENOMIC DNA]</scope>
    <source>
        <strain evidence="9 10">DSM 105453</strain>
    </source>
</reference>
<feature type="transmembrane region" description="Helical" evidence="8">
    <location>
        <begin position="167"/>
        <end position="186"/>
    </location>
</feature>
<dbReference type="Pfam" id="PF02386">
    <property type="entry name" value="TrkH"/>
    <property type="match status" value="1"/>
</dbReference>
<feature type="transmembrane region" description="Helical" evidence="8">
    <location>
        <begin position="239"/>
        <end position="263"/>
    </location>
</feature>
<evidence type="ECO:0000313" key="10">
    <source>
        <dbReference type="Proteomes" id="UP000823485"/>
    </source>
</evidence>
<feature type="transmembrane region" description="Helical" evidence="8">
    <location>
        <begin position="138"/>
        <end position="161"/>
    </location>
</feature>
<evidence type="ECO:0000256" key="7">
    <source>
        <dbReference type="ARBA" id="ARBA00023136"/>
    </source>
</evidence>
<accession>A0ABS2RBE9</accession>
<sequence>MMNDKPIHKQKLYRLALTPFRLLVSYYIMAVAVVSILLSLPVARQKGADWSAMDAVFVAASSVSVTGLTTVDLSETFTITGIFILIFALQIGGIGIMTISTFFWLIFGKKIGLKQRQLIKTDQNQLNFSGLVSLLRQIVALILLIEVLGALVLGVYYLNYFPTWQEAFLQGLFAAVSATTNAGFDITGQSLIPFARDYFVQFVTIILIILGAIGFPVWIEVKNFLFNKPLKNRFQFSLFTKITTSTYFLLLGFGTIVIIFLEFNGYFVGKSWHESFFYALFQSTTMRSAGLLTLDINDLHHSTVLFMSALMFIGASPSSVGGGIRTTTFALNILFLYHYARGNRSIKVFKREIHQADVIKSLVVLLLAVLLYGISIIILSYTEDASLLAIIFEVSSAFGTCGASMGITADLTNTGKWLLIILMFIGRVGILSFLFIMSSNEKEPDFHYPKERVIIG</sequence>
<evidence type="ECO:0000256" key="3">
    <source>
        <dbReference type="ARBA" id="ARBA00022475"/>
    </source>
</evidence>
<evidence type="ECO:0000256" key="4">
    <source>
        <dbReference type="ARBA" id="ARBA00022692"/>
    </source>
</evidence>
<dbReference type="Proteomes" id="UP000823485">
    <property type="component" value="Unassembled WGS sequence"/>
</dbReference>
<name>A0ABS2RBE9_9BACI</name>
<feature type="transmembrane region" description="Helical" evidence="8">
    <location>
        <begin position="52"/>
        <end position="71"/>
    </location>
</feature>
<evidence type="ECO:0000256" key="5">
    <source>
        <dbReference type="ARBA" id="ARBA00022989"/>
    </source>
</evidence>
<keyword evidence="6" id="KW-0406">Ion transport</keyword>
<keyword evidence="3" id="KW-1003">Cell membrane</keyword>
<dbReference type="InterPro" id="IPR003445">
    <property type="entry name" value="Cat_transpt"/>
</dbReference>
<organism evidence="9 10">
    <name type="scientific">Siminovitchia thermophila</name>
    <dbReference type="NCBI Taxonomy" id="1245522"/>
    <lineage>
        <taxon>Bacteria</taxon>
        <taxon>Bacillati</taxon>
        <taxon>Bacillota</taxon>
        <taxon>Bacilli</taxon>
        <taxon>Bacillales</taxon>
        <taxon>Bacillaceae</taxon>
        <taxon>Siminovitchia</taxon>
    </lineage>
</organism>
<evidence type="ECO:0000256" key="1">
    <source>
        <dbReference type="ARBA" id="ARBA00004651"/>
    </source>
</evidence>
<comment type="caution">
    <text evidence="9">The sequence shown here is derived from an EMBL/GenBank/DDBJ whole genome shotgun (WGS) entry which is preliminary data.</text>
</comment>
<dbReference type="PANTHER" id="PTHR32024:SF4">
    <property type="entry name" value="KTR SYSTEM POTASSIUM UPTAKE PROTEIN D"/>
    <property type="match status" value="1"/>
</dbReference>
<dbReference type="PANTHER" id="PTHR32024">
    <property type="entry name" value="TRK SYSTEM POTASSIUM UPTAKE PROTEIN TRKG-RELATED"/>
    <property type="match status" value="1"/>
</dbReference>
<dbReference type="EMBL" id="JAFBFH010000036">
    <property type="protein sequence ID" value="MBM7716981.1"/>
    <property type="molecule type" value="Genomic_DNA"/>
</dbReference>
<dbReference type="RefSeq" id="WP_083717169.1">
    <property type="nucleotide sequence ID" value="NZ_JAFBFH010000036.1"/>
</dbReference>
<feature type="transmembrane region" description="Helical" evidence="8">
    <location>
        <begin position="77"/>
        <end position="107"/>
    </location>
</feature>
<keyword evidence="2" id="KW-0813">Transport</keyword>
<feature type="transmembrane region" description="Helical" evidence="8">
    <location>
        <begin position="306"/>
        <end position="337"/>
    </location>
</feature>
<evidence type="ECO:0000256" key="6">
    <source>
        <dbReference type="ARBA" id="ARBA00023065"/>
    </source>
</evidence>